<dbReference type="GO" id="GO:0000287">
    <property type="term" value="F:magnesium ion binding"/>
    <property type="evidence" value="ECO:0007669"/>
    <property type="project" value="TreeGrafter"/>
</dbReference>
<dbReference type="GO" id="GO:0015095">
    <property type="term" value="F:magnesium ion transmembrane transporter activity"/>
    <property type="evidence" value="ECO:0007669"/>
    <property type="project" value="TreeGrafter"/>
</dbReference>
<dbReference type="InterPro" id="IPR002523">
    <property type="entry name" value="MgTranspt_CorA/ZnTranspt_ZntB"/>
</dbReference>
<feature type="transmembrane region" description="Helical" evidence="11">
    <location>
        <begin position="201"/>
        <end position="225"/>
    </location>
</feature>
<evidence type="ECO:0000256" key="10">
    <source>
        <dbReference type="ARBA" id="ARBA00023136"/>
    </source>
</evidence>
<dbReference type="AlphaFoldDB" id="A0A6S6SSQ2"/>
<dbReference type="GO" id="GO:0015087">
    <property type="term" value="F:cobalt ion transmembrane transporter activity"/>
    <property type="evidence" value="ECO:0007669"/>
    <property type="project" value="TreeGrafter"/>
</dbReference>
<reference evidence="12" key="1">
    <citation type="submission" date="2020-01" db="EMBL/GenBank/DDBJ databases">
        <authorList>
            <person name="Meier V. D."/>
            <person name="Meier V D."/>
        </authorList>
    </citation>
    <scope>NUCLEOTIDE SEQUENCE</scope>
    <source>
        <strain evidence="12">HLG_WM_MAG_03</strain>
    </source>
</reference>
<feature type="transmembrane region" description="Helical" evidence="11">
    <location>
        <begin position="237"/>
        <end position="258"/>
    </location>
</feature>
<accession>A0A6S6SSQ2</accession>
<dbReference type="InterPro" id="IPR045861">
    <property type="entry name" value="CorA_cytoplasmic_dom"/>
</dbReference>
<sequence length="262" mass="30922">MKTDIYNVLDPFHKIDLQNTLHPSVYIEHTNYNILILRFPTQNEDNDITLASHGIIFFNNNIFIYAPEDDSFIPFEFNWKSLYKLLDKNINNTMEIINTLHEEVIDMEELLYSEDVNKTFLENWFKVKKDFTLMNRVLLRTIIAYGQFYKKNEKEITPLLTNFHDLLEHLTRSQRLVEHNIDKLNTIYSFYSARSNDKMNYSIYTLTILSAIFLPLNLMVGFFGMNTGSLPFVDAGGTLRVILLLSSTFLILFLFLIFRKKQ</sequence>
<gene>
    <name evidence="12" type="ORF">HELGO_WM40834</name>
</gene>
<dbReference type="PANTHER" id="PTHR46494:SF3">
    <property type="entry name" value="ZINC TRANSPORT PROTEIN ZNTB"/>
    <property type="match status" value="1"/>
</dbReference>
<dbReference type="Pfam" id="PF01544">
    <property type="entry name" value="CorA"/>
    <property type="match status" value="1"/>
</dbReference>
<evidence type="ECO:0000256" key="4">
    <source>
        <dbReference type="ARBA" id="ARBA00022475"/>
    </source>
</evidence>
<dbReference type="GO" id="GO:0005886">
    <property type="term" value="C:plasma membrane"/>
    <property type="evidence" value="ECO:0007669"/>
    <property type="project" value="UniProtKB-SubCell"/>
</dbReference>
<evidence type="ECO:0000313" key="12">
    <source>
        <dbReference type="EMBL" id="CAA6811589.1"/>
    </source>
</evidence>
<evidence type="ECO:0000256" key="11">
    <source>
        <dbReference type="SAM" id="Phobius"/>
    </source>
</evidence>
<evidence type="ECO:0008006" key="13">
    <source>
        <dbReference type="Google" id="ProtNLM"/>
    </source>
</evidence>
<keyword evidence="9" id="KW-0406">Ion transport</keyword>
<keyword evidence="7" id="KW-0862">Zinc</keyword>
<evidence type="ECO:0000256" key="3">
    <source>
        <dbReference type="ARBA" id="ARBA00022448"/>
    </source>
</evidence>
<keyword evidence="4" id="KW-1003">Cell membrane</keyword>
<keyword evidence="6 11" id="KW-0812">Transmembrane</keyword>
<dbReference type="EMBL" id="CACVAR010000207">
    <property type="protein sequence ID" value="CAA6811589.1"/>
    <property type="molecule type" value="Genomic_DNA"/>
</dbReference>
<dbReference type="Gene3D" id="1.20.58.340">
    <property type="entry name" value="Magnesium transport protein CorA, transmembrane region"/>
    <property type="match status" value="2"/>
</dbReference>
<evidence type="ECO:0000256" key="6">
    <source>
        <dbReference type="ARBA" id="ARBA00022692"/>
    </source>
</evidence>
<keyword evidence="3" id="KW-0813">Transport</keyword>
<comment type="subcellular location">
    <subcellularLocation>
        <location evidence="1">Cell membrane</location>
        <topology evidence="1">Multi-pass membrane protein</topology>
    </subcellularLocation>
</comment>
<proteinExistence type="inferred from homology"/>
<keyword evidence="5" id="KW-0997">Cell inner membrane</keyword>
<comment type="similarity">
    <text evidence="2">Belongs to the CorA metal ion transporter (MIT) (TC 1.A.35) family.</text>
</comment>
<dbReference type="GO" id="GO:0050897">
    <property type="term" value="F:cobalt ion binding"/>
    <property type="evidence" value="ECO:0007669"/>
    <property type="project" value="TreeGrafter"/>
</dbReference>
<evidence type="ECO:0000256" key="1">
    <source>
        <dbReference type="ARBA" id="ARBA00004651"/>
    </source>
</evidence>
<dbReference type="InterPro" id="IPR045863">
    <property type="entry name" value="CorA_TM1_TM2"/>
</dbReference>
<organism evidence="12">
    <name type="scientific">uncultured Sulfurovum sp</name>
    <dbReference type="NCBI Taxonomy" id="269237"/>
    <lineage>
        <taxon>Bacteria</taxon>
        <taxon>Pseudomonadati</taxon>
        <taxon>Campylobacterota</taxon>
        <taxon>Epsilonproteobacteria</taxon>
        <taxon>Campylobacterales</taxon>
        <taxon>Sulfurovaceae</taxon>
        <taxon>Sulfurovum</taxon>
        <taxon>environmental samples</taxon>
    </lineage>
</organism>
<evidence type="ECO:0000256" key="7">
    <source>
        <dbReference type="ARBA" id="ARBA00022833"/>
    </source>
</evidence>
<keyword evidence="8 11" id="KW-1133">Transmembrane helix</keyword>
<dbReference type="SUPFAM" id="SSF144083">
    <property type="entry name" value="Magnesium transport protein CorA, transmembrane region"/>
    <property type="match status" value="1"/>
</dbReference>
<dbReference type="SUPFAM" id="SSF143865">
    <property type="entry name" value="CorA soluble domain-like"/>
    <property type="match status" value="1"/>
</dbReference>
<evidence type="ECO:0000256" key="5">
    <source>
        <dbReference type="ARBA" id="ARBA00022519"/>
    </source>
</evidence>
<evidence type="ECO:0000256" key="8">
    <source>
        <dbReference type="ARBA" id="ARBA00022989"/>
    </source>
</evidence>
<evidence type="ECO:0000256" key="9">
    <source>
        <dbReference type="ARBA" id="ARBA00023065"/>
    </source>
</evidence>
<name>A0A6S6SSQ2_9BACT</name>
<keyword evidence="10 11" id="KW-0472">Membrane</keyword>
<protein>
    <recommendedName>
        <fullName evidence="13">Magnesium and cobalt transport protein CorA</fullName>
    </recommendedName>
</protein>
<evidence type="ECO:0000256" key="2">
    <source>
        <dbReference type="ARBA" id="ARBA00009765"/>
    </source>
</evidence>
<dbReference type="PANTHER" id="PTHR46494">
    <property type="entry name" value="CORA FAMILY METAL ION TRANSPORTER (EUROFUNG)"/>
    <property type="match status" value="1"/>
</dbReference>